<organism evidence="3 4">
    <name type="scientific">Paenibacillus ihbetae</name>
    <dbReference type="NCBI Taxonomy" id="1870820"/>
    <lineage>
        <taxon>Bacteria</taxon>
        <taxon>Bacillati</taxon>
        <taxon>Bacillota</taxon>
        <taxon>Bacilli</taxon>
        <taxon>Bacillales</taxon>
        <taxon>Paenibacillaceae</taxon>
        <taxon>Paenibacillus</taxon>
    </lineage>
</organism>
<evidence type="ECO:0000256" key="1">
    <source>
        <dbReference type="ARBA" id="ARBA00022679"/>
    </source>
</evidence>
<reference evidence="3 4" key="1">
    <citation type="submission" date="2016-12" db="EMBL/GenBank/DDBJ databases">
        <title>Genome sequencing and description of Paenibacillus sp. nov. from high altitude lake in the Indian Trans- Himalayas.</title>
        <authorList>
            <person name="Kiran S."/>
            <person name="Swarnkar M.K."/>
            <person name="Rana A."/>
            <person name="Tewari R."/>
            <person name="Gulati A."/>
        </authorList>
    </citation>
    <scope>NUCLEOTIDE SEQUENCE [LARGE SCALE GENOMIC DNA]</scope>
    <source>
        <strain evidence="3 4">IHBB 9951</strain>
    </source>
</reference>
<dbReference type="Gene3D" id="3.90.470.20">
    <property type="entry name" value="4'-phosphopantetheinyl transferase domain"/>
    <property type="match status" value="2"/>
</dbReference>
<comment type="caution">
    <text evidence="3">The sequence shown here is derived from an EMBL/GenBank/DDBJ whole genome shotgun (WGS) entry which is preliminary data.</text>
</comment>
<gene>
    <name evidence="3" type="ORF">BBD40_12895</name>
</gene>
<name>A0ABX3JZR3_9BACL</name>
<feature type="domain" description="4'-phosphopantetheinyl transferase" evidence="2">
    <location>
        <begin position="133"/>
        <end position="233"/>
    </location>
</feature>
<dbReference type="InterPro" id="IPR008278">
    <property type="entry name" value="4-PPantetheinyl_Trfase_dom"/>
</dbReference>
<evidence type="ECO:0000259" key="2">
    <source>
        <dbReference type="Pfam" id="PF01648"/>
    </source>
</evidence>
<evidence type="ECO:0000313" key="4">
    <source>
        <dbReference type="Proteomes" id="UP000189059"/>
    </source>
</evidence>
<keyword evidence="1" id="KW-0808">Transferase</keyword>
<dbReference type="InterPro" id="IPR037143">
    <property type="entry name" value="4-PPantetheinyl_Trfase_dom_sf"/>
</dbReference>
<sequence>MVRGERPLYQHQPSFKLRLQANEGAASAVVSFCTLEWPEITRNRVEQTLHSKEQVLFRGYPTHRRKLSFLRGRYAAKQALIHYQSTNLHQICIEQGAFQHPIVTEQASLSAQVSITHTDGMAAAVAFPAAQPMGIDIQDLNPDHLSLIEGESTKVEIDRLRTLPFSYSVALTLLWTAKEALSKVLRTGLTLPLTLYEVKDMTTHGKGILSTYTRFSQYQTFSFIYQNHACSICYPKLTQINWLCLELSEMLKEGNSYS</sequence>
<dbReference type="SUPFAM" id="SSF56214">
    <property type="entry name" value="4'-phosphopantetheinyl transferase"/>
    <property type="match status" value="2"/>
</dbReference>
<evidence type="ECO:0000313" key="3">
    <source>
        <dbReference type="EMBL" id="OOC62674.1"/>
    </source>
</evidence>
<dbReference type="Pfam" id="PF01648">
    <property type="entry name" value="ACPS"/>
    <property type="match status" value="1"/>
</dbReference>
<protein>
    <recommendedName>
        <fullName evidence="2">4'-phosphopantetheinyl transferase domain-containing protein</fullName>
    </recommendedName>
</protein>
<keyword evidence="4" id="KW-1185">Reference proteome</keyword>
<dbReference type="Proteomes" id="UP000189059">
    <property type="component" value="Unassembled WGS sequence"/>
</dbReference>
<proteinExistence type="predicted"/>
<accession>A0ABX3JZR3</accession>
<dbReference type="EMBL" id="MRVI01000001">
    <property type="protein sequence ID" value="OOC62674.1"/>
    <property type="molecule type" value="Genomic_DNA"/>
</dbReference>